<protein>
    <recommendedName>
        <fullName evidence="3">SH3 domain-containing protein</fullName>
    </recommendedName>
</protein>
<evidence type="ECO:0000313" key="1">
    <source>
        <dbReference type="EMBL" id="MFD1048899.1"/>
    </source>
</evidence>
<proteinExistence type="predicted"/>
<sequence>MAYTDYEKGSLVGVKLRLAGILVGILALLGLGVSTASAQVGIERGPVKAYPPVPCGTPHIKGTGVRIRWQPAGRVIGAANPGEAVQYMSQSGGWTLLMFRWGYHPGMVFGWVSSEFVAWPISTCY</sequence>
<reference evidence="2" key="1">
    <citation type="journal article" date="2019" name="Int. J. Syst. Evol. Microbiol.">
        <title>The Global Catalogue of Microorganisms (GCM) 10K type strain sequencing project: providing services to taxonomists for standard genome sequencing and annotation.</title>
        <authorList>
            <consortium name="The Broad Institute Genomics Platform"/>
            <consortium name="The Broad Institute Genome Sequencing Center for Infectious Disease"/>
            <person name="Wu L."/>
            <person name="Ma J."/>
        </authorList>
    </citation>
    <scope>NUCLEOTIDE SEQUENCE [LARGE SCALE GENOMIC DNA]</scope>
    <source>
        <strain evidence="2">JCM 31486</strain>
    </source>
</reference>
<dbReference type="Gene3D" id="2.30.30.40">
    <property type="entry name" value="SH3 Domains"/>
    <property type="match status" value="1"/>
</dbReference>
<evidence type="ECO:0000313" key="2">
    <source>
        <dbReference type="Proteomes" id="UP001597045"/>
    </source>
</evidence>
<dbReference type="Proteomes" id="UP001597045">
    <property type="component" value="Unassembled WGS sequence"/>
</dbReference>
<gene>
    <name evidence="1" type="ORF">ACFQ1S_26860</name>
</gene>
<keyword evidence="2" id="KW-1185">Reference proteome</keyword>
<name>A0ABW3MH44_9PSEU</name>
<evidence type="ECO:0008006" key="3">
    <source>
        <dbReference type="Google" id="ProtNLM"/>
    </source>
</evidence>
<comment type="caution">
    <text evidence="1">The sequence shown here is derived from an EMBL/GenBank/DDBJ whole genome shotgun (WGS) entry which is preliminary data.</text>
</comment>
<accession>A0ABW3MH44</accession>
<dbReference type="EMBL" id="JBHTIS010001856">
    <property type="protein sequence ID" value="MFD1048899.1"/>
    <property type="molecule type" value="Genomic_DNA"/>
</dbReference>
<organism evidence="1 2">
    <name type="scientific">Kibdelosporangium lantanae</name>
    <dbReference type="NCBI Taxonomy" id="1497396"/>
    <lineage>
        <taxon>Bacteria</taxon>
        <taxon>Bacillati</taxon>
        <taxon>Actinomycetota</taxon>
        <taxon>Actinomycetes</taxon>
        <taxon>Pseudonocardiales</taxon>
        <taxon>Pseudonocardiaceae</taxon>
        <taxon>Kibdelosporangium</taxon>
    </lineage>
</organism>